<dbReference type="Proteomes" id="UP001516400">
    <property type="component" value="Unassembled WGS sequence"/>
</dbReference>
<dbReference type="InterPro" id="IPR016024">
    <property type="entry name" value="ARM-type_fold"/>
</dbReference>
<evidence type="ECO:0000256" key="6">
    <source>
        <dbReference type="ARBA" id="ARBA00022737"/>
    </source>
</evidence>
<comment type="caution">
    <text evidence="16">The sequence shown here is derived from an EMBL/GenBank/DDBJ whole genome shotgun (WGS) entry which is preliminary data.</text>
</comment>
<evidence type="ECO:0000256" key="5">
    <source>
        <dbReference type="ARBA" id="ARBA00022490"/>
    </source>
</evidence>
<dbReference type="Pfam" id="PF14806">
    <property type="entry name" value="Coatomer_b_Cpla"/>
    <property type="match status" value="1"/>
</dbReference>
<keyword evidence="5" id="KW-0963">Cytoplasm</keyword>
<keyword evidence="9" id="KW-0333">Golgi apparatus</keyword>
<evidence type="ECO:0000256" key="4">
    <source>
        <dbReference type="ARBA" id="ARBA00022448"/>
    </source>
</evidence>
<dbReference type="InterPro" id="IPR016460">
    <property type="entry name" value="COPB1"/>
</dbReference>
<evidence type="ECO:0000256" key="7">
    <source>
        <dbReference type="ARBA" id="ARBA00022892"/>
    </source>
</evidence>
<evidence type="ECO:0000259" key="15">
    <source>
        <dbReference type="Pfam" id="PF14806"/>
    </source>
</evidence>
<feature type="domain" description="Coatomer beta subunit C-terminal" evidence="14">
    <location>
        <begin position="345"/>
        <end position="485"/>
    </location>
</feature>
<gene>
    <name evidence="16" type="ORF">HHI36_016638</name>
</gene>
<dbReference type="InterPro" id="IPR011989">
    <property type="entry name" value="ARM-like"/>
</dbReference>
<dbReference type="Pfam" id="PF01602">
    <property type="entry name" value="Adaptin_N"/>
    <property type="match status" value="1"/>
</dbReference>
<dbReference type="GO" id="GO:0000139">
    <property type="term" value="C:Golgi membrane"/>
    <property type="evidence" value="ECO:0007669"/>
    <property type="project" value="UniProtKB-SubCell"/>
</dbReference>
<dbReference type="PANTHER" id="PTHR10635:SF0">
    <property type="entry name" value="COATOMER SUBUNIT BETA"/>
    <property type="match status" value="1"/>
</dbReference>
<evidence type="ECO:0000256" key="11">
    <source>
        <dbReference type="ARBA" id="ARBA00023329"/>
    </source>
</evidence>
<keyword evidence="11" id="KW-0968">Cytoplasmic vesicle</keyword>
<dbReference type="InterPro" id="IPR002553">
    <property type="entry name" value="Clathrin/coatomer_adapt-like_N"/>
</dbReference>
<keyword evidence="7" id="KW-0931">ER-Golgi transport</keyword>
<dbReference type="GO" id="GO:0016192">
    <property type="term" value="P:vesicle-mediated transport"/>
    <property type="evidence" value="ECO:0007669"/>
    <property type="project" value="UniProtKB-KW"/>
</dbReference>
<evidence type="ECO:0000256" key="8">
    <source>
        <dbReference type="ARBA" id="ARBA00022927"/>
    </source>
</evidence>
<dbReference type="InterPro" id="IPR029446">
    <property type="entry name" value="COPB1_appendage_platform_dom"/>
</dbReference>
<sequence length="637" mass="70289">MDILRVLASPDLEVRKKTLALAMDLVSSRNIEEMVLVLKKEVSKTHDVEHEDTGKYRQLLVRTLHQCCIKFPDVAVTVVPVLVEFLSDTNELAATDVMVFVREVIQKFSTLQPLIIEKLLETFSDIKSVKVHRAALWILGEYASSPTDIEAVMKQIITNLGEGALVDLEQKLVAGEEESSTNPTQPTQQTTTLVTSDGTYATQSVFSTAQTPKKEKRPPLRQYLMDGDFFIGAALSSTLTKLALRYSELPGVSAKDKNRFDAEIMLCMAGIIHLGKSGMPSKAITNDDRDHILFCLRVLSDRSPSVINIFSELCRLSLNEMLVAKEKEDASNQKAKEKIGKVIQADDAVNFMQLQADKSNELGENMFETSLSQALAGGRIGSSDTATSINKLNKVTQLTGFSDPVYAEAYVHVNQYDIVLDVLIVNQTNDTLQNCTLELATLGDLKLVEKPQPIVLAPKDFCNIKANVKVASTENGIIFGNIVYDVTGAASDRNVVVLNDIHIDIMDYIIPASCSDTEFRQMWAEFEWENKVSVNTTLTDLADYLKHLVRSTNMKCLTPEKALSGQCGFMAANMYAKSIFGEDALANLSIEKPFNKPEAAVTGHIRIRAKSQGMALSLGDKINMTQKVQHNKVVVAA</sequence>
<dbReference type="GO" id="GO:0015031">
    <property type="term" value="P:protein transport"/>
    <property type="evidence" value="ECO:0007669"/>
    <property type="project" value="UniProtKB-KW"/>
</dbReference>
<keyword evidence="4" id="KW-0813">Transport</keyword>
<dbReference type="Pfam" id="PF07718">
    <property type="entry name" value="Coatamer_beta_C"/>
    <property type="match status" value="1"/>
</dbReference>
<dbReference type="GO" id="GO:0030663">
    <property type="term" value="C:COPI-coated vesicle membrane"/>
    <property type="evidence" value="ECO:0007669"/>
    <property type="project" value="UniProtKB-SubCell"/>
</dbReference>
<evidence type="ECO:0000313" key="16">
    <source>
        <dbReference type="EMBL" id="KAL3279124.1"/>
    </source>
</evidence>
<proteinExistence type="predicted"/>
<dbReference type="SUPFAM" id="SSF48371">
    <property type="entry name" value="ARM repeat"/>
    <property type="match status" value="1"/>
</dbReference>
<reference evidence="16 17" key="1">
    <citation type="journal article" date="2021" name="BMC Biol.">
        <title>Horizontally acquired antibacterial genes associated with adaptive radiation of ladybird beetles.</title>
        <authorList>
            <person name="Li H.S."/>
            <person name="Tang X.F."/>
            <person name="Huang Y.H."/>
            <person name="Xu Z.Y."/>
            <person name="Chen M.L."/>
            <person name="Du X.Y."/>
            <person name="Qiu B.Y."/>
            <person name="Chen P.T."/>
            <person name="Zhang W."/>
            <person name="Slipinski A."/>
            <person name="Escalona H.E."/>
            <person name="Waterhouse R.M."/>
            <person name="Zwick A."/>
            <person name="Pang H."/>
        </authorList>
    </citation>
    <scope>NUCLEOTIDE SEQUENCE [LARGE SCALE GENOMIC DNA]</scope>
    <source>
        <strain evidence="16">SYSU2018</strain>
    </source>
</reference>
<feature type="domain" description="Clathrin/coatomer adaptor adaptin-like N-terminal" evidence="13">
    <location>
        <begin position="1"/>
        <end position="204"/>
    </location>
</feature>
<evidence type="ECO:0000256" key="1">
    <source>
        <dbReference type="ARBA" id="ARBA00004255"/>
    </source>
</evidence>
<organism evidence="16 17">
    <name type="scientific">Cryptolaemus montrouzieri</name>
    <dbReference type="NCBI Taxonomy" id="559131"/>
    <lineage>
        <taxon>Eukaryota</taxon>
        <taxon>Metazoa</taxon>
        <taxon>Ecdysozoa</taxon>
        <taxon>Arthropoda</taxon>
        <taxon>Hexapoda</taxon>
        <taxon>Insecta</taxon>
        <taxon>Pterygota</taxon>
        <taxon>Neoptera</taxon>
        <taxon>Endopterygota</taxon>
        <taxon>Coleoptera</taxon>
        <taxon>Polyphaga</taxon>
        <taxon>Cucujiformia</taxon>
        <taxon>Coccinelloidea</taxon>
        <taxon>Coccinellidae</taxon>
        <taxon>Scymninae</taxon>
        <taxon>Scymnini</taxon>
        <taxon>Cryptolaemus</taxon>
    </lineage>
</organism>
<dbReference type="AlphaFoldDB" id="A0ABD2NKS0"/>
<evidence type="ECO:0000259" key="13">
    <source>
        <dbReference type="Pfam" id="PF01602"/>
    </source>
</evidence>
<evidence type="ECO:0000256" key="9">
    <source>
        <dbReference type="ARBA" id="ARBA00023034"/>
    </source>
</evidence>
<comment type="subcellular location">
    <subcellularLocation>
        <location evidence="2">Cytoplasmic vesicle</location>
        <location evidence="2">COPI-coated vesicle membrane</location>
        <topology evidence="2">Peripheral membrane protein</topology>
        <orientation evidence="2">Cytoplasmic side</orientation>
    </subcellularLocation>
    <subcellularLocation>
        <location evidence="1">Golgi apparatus membrane</location>
        <topology evidence="1">Peripheral membrane protein</topology>
        <orientation evidence="1">Cytoplasmic side</orientation>
    </subcellularLocation>
</comment>
<evidence type="ECO:0000256" key="2">
    <source>
        <dbReference type="ARBA" id="ARBA00004347"/>
    </source>
</evidence>
<dbReference type="PANTHER" id="PTHR10635">
    <property type="entry name" value="COATOMER SUBUNIT BETA"/>
    <property type="match status" value="1"/>
</dbReference>
<evidence type="ECO:0000313" key="17">
    <source>
        <dbReference type="Proteomes" id="UP001516400"/>
    </source>
</evidence>
<keyword evidence="8" id="KW-0653">Protein transport</keyword>
<feature type="domain" description="Coatomer beta subunit appendage platform" evidence="15">
    <location>
        <begin position="492"/>
        <end position="622"/>
    </location>
</feature>
<evidence type="ECO:0000256" key="12">
    <source>
        <dbReference type="ARBA" id="ARBA00030841"/>
    </source>
</evidence>
<evidence type="ECO:0000256" key="10">
    <source>
        <dbReference type="ARBA" id="ARBA00023136"/>
    </source>
</evidence>
<name>A0ABD2NKS0_9CUCU</name>
<keyword evidence="10" id="KW-0472">Membrane</keyword>
<protein>
    <recommendedName>
        <fullName evidence="3">Coatomer subunit beta</fullName>
    </recommendedName>
    <alternativeName>
        <fullName evidence="12">Beta-coat protein</fullName>
    </alternativeName>
</protein>
<dbReference type="EMBL" id="JABFTP020000124">
    <property type="protein sequence ID" value="KAL3279124.1"/>
    <property type="molecule type" value="Genomic_DNA"/>
</dbReference>
<keyword evidence="17" id="KW-1185">Reference proteome</keyword>
<dbReference type="InterPro" id="IPR011710">
    <property type="entry name" value="Coatomer_bsu_C"/>
</dbReference>
<evidence type="ECO:0000256" key="3">
    <source>
        <dbReference type="ARBA" id="ARBA00017024"/>
    </source>
</evidence>
<dbReference type="Gene3D" id="1.25.10.10">
    <property type="entry name" value="Leucine-rich Repeat Variant"/>
    <property type="match status" value="1"/>
</dbReference>
<accession>A0ABD2NKS0</accession>
<evidence type="ECO:0000259" key="14">
    <source>
        <dbReference type="Pfam" id="PF07718"/>
    </source>
</evidence>
<keyword evidence="6" id="KW-0677">Repeat</keyword>